<reference evidence="1 2" key="1">
    <citation type="submission" date="2015-01" db="EMBL/GenBank/DDBJ databases">
        <title>Draft genome of the acidophilic iron oxidizer Ferrimicrobium acidiphilum strain T23.</title>
        <authorList>
            <person name="Poehlein A."/>
            <person name="Eisen S."/>
            <person name="Schloemann M."/>
            <person name="Johnson B.D."/>
            <person name="Daniel R."/>
            <person name="Muehling M."/>
        </authorList>
    </citation>
    <scope>NUCLEOTIDE SEQUENCE [LARGE SCALE GENOMIC DNA]</scope>
    <source>
        <strain evidence="1 2">T23</strain>
    </source>
</reference>
<evidence type="ECO:0000313" key="2">
    <source>
        <dbReference type="Proteomes" id="UP000032336"/>
    </source>
</evidence>
<name>A0A0D8FT16_9ACTN</name>
<accession>A0A0D8FT16</accession>
<protein>
    <submittedName>
        <fullName evidence="1">Uncharacterized protein</fullName>
    </submittedName>
</protein>
<dbReference type="Proteomes" id="UP000032336">
    <property type="component" value="Unassembled WGS sequence"/>
</dbReference>
<dbReference type="GeneID" id="78373097"/>
<evidence type="ECO:0000313" key="1">
    <source>
        <dbReference type="EMBL" id="KJE76251.1"/>
    </source>
</evidence>
<gene>
    <name evidence="1" type="ORF">FEAC_19860</name>
</gene>
<dbReference type="RefSeq" id="WP_035390973.1">
    <property type="nucleotide sequence ID" value="NZ_JXUW01000019.1"/>
</dbReference>
<sequence>MACGAEFGSVAANDRALRRVPPLLVVSDPKVPGGRRASAAAFTDDSDGSPMSAYLQSVVDCIGLTKEHVVHEKEPGWAVAAIPVETLIAEEQNIERDPITAPPEPHPCDPAHALVRGNKNPKGRRDRIAQVSPLVHIVTKR</sequence>
<keyword evidence="2" id="KW-1185">Reference proteome</keyword>
<organism evidence="1 2">
    <name type="scientific">Ferrimicrobium acidiphilum DSM 19497</name>
    <dbReference type="NCBI Taxonomy" id="1121877"/>
    <lineage>
        <taxon>Bacteria</taxon>
        <taxon>Bacillati</taxon>
        <taxon>Actinomycetota</taxon>
        <taxon>Acidimicrobiia</taxon>
        <taxon>Acidimicrobiales</taxon>
        <taxon>Acidimicrobiaceae</taxon>
        <taxon>Ferrimicrobium</taxon>
    </lineage>
</organism>
<proteinExistence type="predicted"/>
<dbReference type="EMBL" id="JXUW01000019">
    <property type="protein sequence ID" value="KJE76251.1"/>
    <property type="molecule type" value="Genomic_DNA"/>
</dbReference>
<dbReference type="STRING" id="1121877.FEAC_19860"/>
<comment type="caution">
    <text evidence="1">The sequence shown here is derived from an EMBL/GenBank/DDBJ whole genome shotgun (WGS) entry which is preliminary data.</text>
</comment>
<dbReference type="AlphaFoldDB" id="A0A0D8FT16"/>